<gene>
    <name evidence="1" type="ORF">BpHYR1_031413</name>
</gene>
<dbReference type="EMBL" id="REGN01012004">
    <property type="protein sequence ID" value="RMZ96635.1"/>
    <property type="molecule type" value="Genomic_DNA"/>
</dbReference>
<protein>
    <submittedName>
        <fullName evidence="1">Uncharacterized protein</fullName>
    </submittedName>
</protein>
<dbReference type="Proteomes" id="UP000276133">
    <property type="component" value="Unassembled WGS sequence"/>
</dbReference>
<reference evidence="1 2" key="1">
    <citation type="journal article" date="2018" name="Sci. Rep.">
        <title>Genomic signatures of local adaptation to the degree of environmental predictability in rotifers.</title>
        <authorList>
            <person name="Franch-Gras L."/>
            <person name="Hahn C."/>
            <person name="Garcia-Roger E.M."/>
            <person name="Carmona M.J."/>
            <person name="Serra M."/>
            <person name="Gomez A."/>
        </authorList>
    </citation>
    <scope>NUCLEOTIDE SEQUENCE [LARGE SCALE GENOMIC DNA]</scope>
    <source>
        <strain evidence="1">HYR1</strain>
    </source>
</reference>
<sequence>MILFCQLELAVHIKNYRDLLSISKSSQIVRLVYKKPKLTSLKFDIPHGSVLVFFSNLGKFGAKIYANDETISHSVKVFEIDV</sequence>
<evidence type="ECO:0000313" key="1">
    <source>
        <dbReference type="EMBL" id="RMZ96635.1"/>
    </source>
</evidence>
<evidence type="ECO:0000313" key="2">
    <source>
        <dbReference type="Proteomes" id="UP000276133"/>
    </source>
</evidence>
<accession>A0A3M7PBZ6</accession>
<name>A0A3M7PBZ6_BRAPC</name>
<organism evidence="1 2">
    <name type="scientific">Brachionus plicatilis</name>
    <name type="common">Marine rotifer</name>
    <name type="synonym">Brachionus muelleri</name>
    <dbReference type="NCBI Taxonomy" id="10195"/>
    <lineage>
        <taxon>Eukaryota</taxon>
        <taxon>Metazoa</taxon>
        <taxon>Spiralia</taxon>
        <taxon>Gnathifera</taxon>
        <taxon>Rotifera</taxon>
        <taxon>Eurotatoria</taxon>
        <taxon>Monogononta</taxon>
        <taxon>Pseudotrocha</taxon>
        <taxon>Ploima</taxon>
        <taxon>Brachionidae</taxon>
        <taxon>Brachionus</taxon>
    </lineage>
</organism>
<proteinExistence type="predicted"/>
<dbReference type="AlphaFoldDB" id="A0A3M7PBZ6"/>
<comment type="caution">
    <text evidence="1">The sequence shown here is derived from an EMBL/GenBank/DDBJ whole genome shotgun (WGS) entry which is preliminary data.</text>
</comment>
<keyword evidence="2" id="KW-1185">Reference proteome</keyword>